<keyword evidence="5" id="KW-1185">Reference proteome</keyword>
<organism evidence="3 6">
    <name type="scientific">Trichinella pseudospiralis</name>
    <name type="common">Parasitic roundworm</name>
    <dbReference type="NCBI Taxonomy" id="6337"/>
    <lineage>
        <taxon>Eukaryota</taxon>
        <taxon>Metazoa</taxon>
        <taxon>Ecdysozoa</taxon>
        <taxon>Nematoda</taxon>
        <taxon>Enoplea</taxon>
        <taxon>Dorylaimia</taxon>
        <taxon>Trichinellida</taxon>
        <taxon>Trichinellidae</taxon>
        <taxon>Trichinella</taxon>
    </lineage>
</organism>
<evidence type="ECO:0000313" key="5">
    <source>
        <dbReference type="Proteomes" id="UP000054805"/>
    </source>
</evidence>
<sequence length="114" mass="13427">MINTQLGTKNSHSLTWDVPLKFTTLIHFKMFVQENFQLKYDTCLTSKRIFANANMNLHTLAYLNNTLRPYCNQNVDELKFEKFPVVGNFMIEFSTVNIQSFILCVPFYFNLLSR</sequence>
<dbReference type="EMBL" id="JYDV01000168">
    <property type="protein sequence ID" value="KRZ27305.1"/>
    <property type="molecule type" value="Genomic_DNA"/>
</dbReference>
<reference evidence="4 5" key="1">
    <citation type="submission" date="2015-01" db="EMBL/GenBank/DDBJ databases">
        <title>Evolution of Trichinella species and genotypes.</title>
        <authorList>
            <person name="Korhonen P.K."/>
            <person name="Edoardo P."/>
            <person name="Giuseppe L.R."/>
            <person name="Gasser R.B."/>
        </authorList>
    </citation>
    <scope>NUCLEOTIDE SEQUENCE [LARGE SCALE GENOMIC DNA]</scope>
    <source>
        <strain evidence="1">ISS13</strain>
        <strain evidence="3">ISS176</strain>
        <strain evidence="2">ISS588</strain>
    </source>
</reference>
<evidence type="ECO:0000313" key="3">
    <source>
        <dbReference type="EMBL" id="KRZ27305.1"/>
    </source>
</evidence>
<dbReference type="AlphaFoldDB" id="A0A0V1IX43"/>
<name>A0A0V1IX43_TRIPS</name>
<dbReference type="EMBL" id="JYDS01000239">
    <property type="protein sequence ID" value="KRZ20460.1"/>
    <property type="molecule type" value="Genomic_DNA"/>
</dbReference>
<protein>
    <submittedName>
        <fullName evidence="3">Uncharacterized protein</fullName>
    </submittedName>
</protein>
<evidence type="ECO:0000313" key="6">
    <source>
        <dbReference type="Proteomes" id="UP000054826"/>
    </source>
</evidence>
<evidence type="ECO:0000313" key="4">
    <source>
        <dbReference type="Proteomes" id="UP000054632"/>
    </source>
</evidence>
<comment type="caution">
    <text evidence="3">The sequence shown here is derived from an EMBL/GenBank/DDBJ whole genome shotgun (WGS) entry which is preliminary data.</text>
</comment>
<evidence type="ECO:0000313" key="1">
    <source>
        <dbReference type="EMBL" id="KRY71801.1"/>
    </source>
</evidence>
<dbReference type="Proteomes" id="UP000054632">
    <property type="component" value="Unassembled WGS sequence"/>
</dbReference>
<evidence type="ECO:0000313" key="2">
    <source>
        <dbReference type="EMBL" id="KRZ20460.1"/>
    </source>
</evidence>
<accession>A0A0V1IX43</accession>
<dbReference type="Proteomes" id="UP000054805">
    <property type="component" value="Unassembled WGS sequence"/>
</dbReference>
<gene>
    <name evidence="1" type="ORF">T4A_10725</name>
    <name evidence="2" type="ORF">T4B_9743</name>
    <name evidence="3" type="ORF">T4C_11106</name>
</gene>
<dbReference type="Proteomes" id="UP000054826">
    <property type="component" value="Unassembled WGS sequence"/>
</dbReference>
<dbReference type="EMBL" id="JYDR01000053">
    <property type="protein sequence ID" value="KRY71801.1"/>
    <property type="molecule type" value="Genomic_DNA"/>
</dbReference>
<proteinExistence type="predicted"/>